<evidence type="ECO:0000313" key="4">
    <source>
        <dbReference type="Proteomes" id="UP000324022"/>
    </source>
</evidence>
<reference evidence="3 4" key="1">
    <citation type="submission" date="2018-03" db="EMBL/GenBank/DDBJ databases">
        <authorList>
            <person name="Guldener U."/>
        </authorList>
    </citation>
    <scope>NUCLEOTIDE SEQUENCE [LARGE SCALE GENOMIC DNA]</scope>
    <source>
        <strain evidence="3 4">NBRC100155</strain>
    </source>
</reference>
<feature type="region of interest" description="Disordered" evidence="1">
    <location>
        <begin position="206"/>
        <end position="230"/>
    </location>
</feature>
<organism evidence="3 4">
    <name type="scientific">Ustilago trichophora</name>
    <dbReference type="NCBI Taxonomy" id="86804"/>
    <lineage>
        <taxon>Eukaryota</taxon>
        <taxon>Fungi</taxon>
        <taxon>Dikarya</taxon>
        <taxon>Basidiomycota</taxon>
        <taxon>Ustilaginomycotina</taxon>
        <taxon>Ustilaginomycetes</taxon>
        <taxon>Ustilaginales</taxon>
        <taxon>Ustilaginaceae</taxon>
        <taxon>Ustilago</taxon>
    </lineage>
</organism>
<keyword evidence="4" id="KW-1185">Reference proteome</keyword>
<evidence type="ECO:0000313" key="3">
    <source>
        <dbReference type="EMBL" id="SPO26056.1"/>
    </source>
</evidence>
<feature type="transmembrane region" description="Helical" evidence="2">
    <location>
        <begin position="418"/>
        <end position="442"/>
    </location>
</feature>
<dbReference type="Proteomes" id="UP000324022">
    <property type="component" value="Unassembled WGS sequence"/>
</dbReference>
<keyword evidence="2" id="KW-0472">Membrane</keyword>
<feature type="transmembrane region" description="Helical" evidence="2">
    <location>
        <begin position="454"/>
        <end position="476"/>
    </location>
</feature>
<dbReference type="AlphaFoldDB" id="A0A5C3E8Y1"/>
<feature type="transmembrane region" description="Helical" evidence="2">
    <location>
        <begin position="496"/>
        <end position="515"/>
    </location>
</feature>
<feature type="region of interest" description="Disordered" evidence="1">
    <location>
        <begin position="1"/>
        <end position="41"/>
    </location>
</feature>
<dbReference type="EMBL" id="OOIN01000013">
    <property type="protein sequence ID" value="SPO26056.1"/>
    <property type="molecule type" value="Genomic_DNA"/>
</dbReference>
<gene>
    <name evidence="3" type="ORF">UTRI_02330</name>
</gene>
<evidence type="ECO:0000256" key="1">
    <source>
        <dbReference type="SAM" id="MobiDB-lite"/>
    </source>
</evidence>
<feature type="transmembrane region" description="Helical" evidence="2">
    <location>
        <begin position="163"/>
        <end position="185"/>
    </location>
</feature>
<feature type="compositionally biased region" description="Polar residues" evidence="1">
    <location>
        <begin position="1"/>
        <end position="26"/>
    </location>
</feature>
<dbReference type="OrthoDB" id="2505607at2759"/>
<dbReference type="PANTHER" id="PTHR40407:SF1">
    <property type="entry name" value="HEPARAN-ALPHA-GLUCOSAMINIDE N-ACETYLTRANSFERASE CATALYTIC DOMAIN-CONTAINING PROTEIN"/>
    <property type="match status" value="1"/>
</dbReference>
<feature type="compositionally biased region" description="Low complexity" evidence="1">
    <location>
        <begin position="27"/>
        <end position="41"/>
    </location>
</feature>
<name>A0A5C3E8Y1_9BASI</name>
<evidence type="ECO:0008006" key="5">
    <source>
        <dbReference type="Google" id="ProtNLM"/>
    </source>
</evidence>
<keyword evidence="2" id="KW-1133">Transmembrane helix</keyword>
<feature type="transmembrane region" description="Helical" evidence="2">
    <location>
        <begin position="94"/>
        <end position="117"/>
    </location>
</feature>
<sequence>MSTSQPSTAAAEVQDTNFSGTRQHYGSTQSSTPTAPKPTTASSRVIAPDLLRGLILPLMSLDHAALFMGAWLHGTPKQTESAGTPMTQWNFNSAYISRTITHLCAPGFFFLMGMGTVYFHRSRARLGWGKARMAKHFAVRAVALTLVSEVMGESLMWGRHILVINIVLIGLAVDYLLCGLLCLALDSSETVTARWMERLDGRKDDASTPLLRGEDGHVAEEQRGSHGSSARSQSMSFWLHNLLLVTLTYITIFWNVWLSPTHGHCPSTSVHPTITTTSSTVPIELLALTSNTSTNPSPIPAISGRSAWIDFWFLPVQNQYVMSGFPPLAWISFCLFGMLYARIMLHHRWSASIVIMGNLSIAILLSVLFVATRLFHFGNLSEACLHMPEHLSHPGKNQYLASVKSFFYVTKYPPSPSFFAFTMAINFGLLALFSAIPPTVAIKIPGLMNFGGSALFFYVAHMYLYSLLSILARYFFEHDLPDKPPNEWERTKGLGASAPFWIIWVLGLFILNPMCKAYGRFKSAQSTDSLWRFF</sequence>
<protein>
    <recommendedName>
        <fullName evidence="5">Heparan-alpha-glucosaminide N-acetyltransferase catalytic domain-containing protein</fullName>
    </recommendedName>
</protein>
<dbReference type="PANTHER" id="PTHR40407">
    <property type="entry name" value="MEMBRANE PROTEIN-LIKE PROTEIN"/>
    <property type="match status" value="1"/>
</dbReference>
<feature type="transmembrane region" description="Helical" evidence="2">
    <location>
        <begin position="237"/>
        <end position="257"/>
    </location>
</feature>
<feature type="transmembrane region" description="Helical" evidence="2">
    <location>
        <begin position="137"/>
        <end position="157"/>
    </location>
</feature>
<proteinExistence type="predicted"/>
<feature type="compositionally biased region" description="Basic and acidic residues" evidence="1">
    <location>
        <begin position="206"/>
        <end position="224"/>
    </location>
</feature>
<feature type="transmembrane region" description="Helical" evidence="2">
    <location>
        <begin position="54"/>
        <end position="74"/>
    </location>
</feature>
<evidence type="ECO:0000256" key="2">
    <source>
        <dbReference type="SAM" id="Phobius"/>
    </source>
</evidence>
<feature type="transmembrane region" description="Helical" evidence="2">
    <location>
        <begin position="320"/>
        <end position="341"/>
    </location>
</feature>
<feature type="transmembrane region" description="Helical" evidence="2">
    <location>
        <begin position="353"/>
        <end position="371"/>
    </location>
</feature>
<keyword evidence="2" id="KW-0812">Transmembrane</keyword>
<accession>A0A5C3E8Y1</accession>